<evidence type="ECO:0000256" key="4">
    <source>
        <dbReference type="ARBA" id="ARBA00022763"/>
    </source>
</evidence>
<feature type="domain" description="Helicase C-terminal" evidence="17">
    <location>
        <begin position="473"/>
        <end position="634"/>
    </location>
</feature>
<dbReference type="SUPFAM" id="SSF52540">
    <property type="entry name" value="P-loop containing nucleoside triphosphate hydrolases"/>
    <property type="match status" value="2"/>
</dbReference>
<dbReference type="InterPro" id="IPR045562">
    <property type="entry name" value="RecG_dom3_C"/>
</dbReference>
<dbReference type="OrthoDB" id="9804325at2"/>
<evidence type="ECO:0000256" key="2">
    <source>
        <dbReference type="ARBA" id="ARBA00017846"/>
    </source>
</evidence>
<comment type="function">
    <text evidence="15">Plays a critical role in recombination and DNA repair. Helps process Holliday junction intermediates to mature products by catalyzing branch migration. Has replication fork regression activity, unwinds stalled or blocked replication forks to make a HJ that can be resolved. Has a DNA unwinding activity characteristic of a DNA helicase with 3'-5' polarity.</text>
</comment>
<evidence type="ECO:0000256" key="15">
    <source>
        <dbReference type="RuleBase" id="RU363016"/>
    </source>
</evidence>
<evidence type="ECO:0000256" key="3">
    <source>
        <dbReference type="ARBA" id="ARBA00022741"/>
    </source>
</evidence>
<dbReference type="PROSITE" id="PS51192">
    <property type="entry name" value="HELICASE_ATP_BIND_1"/>
    <property type="match status" value="1"/>
</dbReference>
<evidence type="ECO:0000256" key="7">
    <source>
        <dbReference type="ARBA" id="ARBA00022840"/>
    </source>
</evidence>
<keyword evidence="9 15" id="KW-0233">DNA recombination</keyword>
<dbReference type="InterPro" id="IPR033454">
    <property type="entry name" value="RecG_wedge"/>
</dbReference>
<keyword evidence="7 15" id="KW-0067">ATP-binding</keyword>
<dbReference type="EMBL" id="QCZH01000018">
    <property type="protein sequence ID" value="PWA07892.1"/>
    <property type="molecule type" value="Genomic_DNA"/>
</dbReference>
<dbReference type="Pfam" id="PF00271">
    <property type="entry name" value="Helicase_C"/>
    <property type="match status" value="1"/>
</dbReference>
<keyword evidence="19" id="KW-1185">Reference proteome</keyword>
<dbReference type="GO" id="GO:0005524">
    <property type="term" value="F:ATP binding"/>
    <property type="evidence" value="ECO:0007669"/>
    <property type="project" value="UniProtKB-KW"/>
</dbReference>
<keyword evidence="11" id="KW-0413">Isomerase</keyword>
<dbReference type="EC" id="5.6.2.4" evidence="13 15"/>
<evidence type="ECO:0000256" key="5">
    <source>
        <dbReference type="ARBA" id="ARBA00022801"/>
    </source>
</evidence>
<comment type="catalytic activity">
    <reaction evidence="14 15">
        <text>ATP + H2O = ADP + phosphate + H(+)</text>
        <dbReference type="Rhea" id="RHEA:13065"/>
        <dbReference type="ChEBI" id="CHEBI:15377"/>
        <dbReference type="ChEBI" id="CHEBI:15378"/>
        <dbReference type="ChEBI" id="CHEBI:30616"/>
        <dbReference type="ChEBI" id="CHEBI:43474"/>
        <dbReference type="ChEBI" id="CHEBI:456216"/>
        <dbReference type="EC" id="5.6.2.4"/>
    </reaction>
</comment>
<comment type="catalytic activity">
    <reaction evidence="12 15">
        <text>Couples ATP hydrolysis with the unwinding of duplex DNA by translocating in the 3'-5' direction.</text>
        <dbReference type="EC" id="5.6.2.4"/>
    </reaction>
</comment>
<evidence type="ECO:0000313" key="19">
    <source>
        <dbReference type="Proteomes" id="UP000245618"/>
    </source>
</evidence>
<keyword evidence="8" id="KW-0238">DNA-binding</keyword>
<name>A0A2U1JRZ1_9FLAO</name>
<evidence type="ECO:0000256" key="12">
    <source>
        <dbReference type="ARBA" id="ARBA00034617"/>
    </source>
</evidence>
<evidence type="ECO:0000256" key="9">
    <source>
        <dbReference type="ARBA" id="ARBA00023172"/>
    </source>
</evidence>
<dbReference type="Gene3D" id="2.40.50.140">
    <property type="entry name" value="Nucleic acid-binding proteins"/>
    <property type="match status" value="1"/>
</dbReference>
<feature type="domain" description="Helicase ATP-binding" evidence="16">
    <location>
        <begin position="286"/>
        <end position="448"/>
    </location>
</feature>
<dbReference type="InterPro" id="IPR004609">
    <property type="entry name" value="ATP-dep_DNA_helicase_RecG"/>
</dbReference>
<reference evidence="18 19" key="1">
    <citation type="submission" date="2018-04" db="EMBL/GenBank/DDBJ databases">
        <title>Flavobacterium sp. nov., isolated from glacier ice.</title>
        <authorList>
            <person name="Liu Q."/>
            <person name="Xin Y.-H."/>
        </authorList>
    </citation>
    <scope>NUCLEOTIDE SEQUENCE [LARGE SCALE GENOMIC DNA]</scope>
    <source>
        <strain evidence="18 19">LB2P30</strain>
    </source>
</reference>
<dbReference type="CDD" id="cd04488">
    <property type="entry name" value="RecG_wedge_OBF"/>
    <property type="match status" value="1"/>
</dbReference>
<organism evidence="18 19">
    <name type="scientific">Flavobacterium laiguense</name>
    <dbReference type="NCBI Taxonomy" id="2169409"/>
    <lineage>
        <taxon>Bacteria</taxon>
        <taxon>Pseudomonadati</taxon>
        <taxon>Bacteroidota</taxon>
        <taxon>Flavobacteriia</taxon>
        <taxon>Flavobacteriales</taxon>
        <taxon>Flavobacteriaceae</taxon>
        <taxon>Flavobacterium</taxon>
    </lineage>
</organism>
<evidence type="ECO:0000256" key="11">
    <source>
        <dbReference type="ARBA" id="ARBA00023235"/>
    </source>
</evidence>
<evidence type="ECO:0000256" key="14">
    <source>
        <dbReference type="ARBA" id="ARBA00048988"/>
    </source>
</evidence>
<dbReference type="InterPro" id="IPR014001">
    <property type="entry name" value="Helicase_ATP-bd"/>
</dbReference>
<dbReference type="Pfam" id="PF00270">
    <property type="entry name" value="DEAD"/>
    <property type="match status" value="1"/>
</dbReference>
<dbReference type="SMART" id="SM00487">
    <property type="entry name" value="DEXDc"/>
    <property type="match status" value="1"/>
</dbReference>
<dbReference type="PANTHER" id="PTHR47964">
    <property type="entry name" value="ATP-DEPENDENT DNA HELICASE HOMOLOG RECG, CHLOROPLASTIC"/>
    <property type="match status" value="1"/>
</dbReference>
<proteinExistence type="inferred from homology"/>
<comment type="similarity">
    <text evidence="1 15">Belongs to the helicase family. RecG subfamily.</text>
</comment>
<dbReference type="NCBIfam" id="TIGR00643">
    <property type="entry name" value="recG"/>
    <property type="match status" value="1"/>
</dbReference>
<dbReference type="GO" id="GO:0016887">
    <property type="term" value="F:ATP hydrolysis activity"/>
    <property type="evidence" value="ECO:0007669"/>
    <property type="project" value="RHEA"/>
</dbReference>
<dbReference type="SMART" id="SM00490">
    <property type="entry name" value="HELICc"/>
    <property type="match status" value="1"/>
</dbReference>
<protein>
    <recommendedName>
        <fullName evidence="2 15">ATP-dependent DNA helicase RecG</fullName>
        <ecNumber evidence="13 15">5.6.2.4</ecNumber>
    </recommendedName>
</protein>
<dbReference type="InterPro" id="IPR011545">
    <property type="entry name" value="DEAD/DEAH_box_helicase_dom"/>
</dbReference>
<keyword evidence="5 15" id="KW-0378">Hydrolase</keyword>
<dbReference type="Proteomes" id="UP000245618">
    <property type="component" value="Unassembled WGS sequence"/>
</dbReference>
<dbReference type="PROSITE" id="PS51194">
    <property type="entry name" value="HELICASE_CTER"/>
    <property type="match status" value="1"/>
</dbReference>
<dbReference type="GO" id="GO:0003677">
    <property type="term" value="F:DNA binding"/>
    <property type="evidence" value="ECO:0007669"/>
    <property type="project" value="UniProtKB-KW"/>
</dbReference>
<dbReference type="GO" id="GO:0006281">
    <property type="term" value="P:DNA repair"/>
    <property type="evidence" value="ECO:0007669"/>
    <property type="project" value="UniProtKB-UniRule"/>
</dbReference>
<sequence>MSNNLLETPIEFLKGVGPNRGVLLRKELGIFKYRDLVNFFPNRYIDRTRYYKINELQNNVAEVQIIGKIINIKTVEFGRNQKRLVATFVDDTGQMDLNWFQGHKWIKESLKLNEVCVIFGKCTQYGNQYSMAHPEIELLSEHEKSLRSAMQPVYPSTETLTNRGITNRVVNKMMQQLFLETQALYSETLPAYLTSELKLIPKNAALFNIHFPKSAEILAKAQFRLKFEEMFFIQLQLITKNLIRKHKIKGHPFTTVGDFFNDFYKNHLPFKLTNAQKRVIKEIRTDMGSNAQMNRLLQGDVGSGKTIVAFMSMLLALDNGFQACLMAPTEILANQHFIGLSELAASLNINIKILTGSTKIAARRIIHEELENGTLQILIGTHALLEDKVKFKNLGLAVIDEQHRFGVEQRSKLWKKNVIPPHILVMTATPIPRTLAMSLYGDLDISVIDELPPGRKPIQTVHRFDSNRLKVWKFIRDEIALGRQIYIVYPLIQESEKMDFKDLMDGYESISRDFPLPHYSISILHGKMKPAEKDAEMKRFSEGKTNIMVATTVIEVGVNVPNASVMIIESAERFGLSQLHQLRGRVGRGADQSYCILMTSFKLSSDSKTRMETMVSTNDGFEIAEVDLKLRGPGDLMGTQQSGVLNLQIADIVRDRDILLLARNYAITILKEDAPLQKPENAILKAVFIELTKKKNIWNYIS</sequence>
<accession>A0A2U1JRZ1</accession>
<dbReference type="NCBIfam" id="NF008165">
    <property type="entry name" value="PRK10917.1-3"/>
    <property type="match status" value="1"/>
</dbReference>
<evidence type="ECO:0000313" key="18">
    <source>
        <dbReference type="EMBL" id="PWA07892.1"/>
    </source>
</evidence>
<dbReference type="InterPro" id="IPR012340">
    <property type="entry name" value="NA-bd_OB-fold"/>
</dbReference>
<dbReference type="CDD" id="cd17992">
    <property type="entry name" value="DEXHc_RecG"/>
    <property type="match status" value="1"/>
</dbReference>
<evidence type="ECO:0000259" key="17">
    <source>
        <dbReference type="PROSITE" id="PS51194"/>
    </source>
</evidence>
<dbReference type="Pfam" id="PF19833">
    <property type="entry name" value="RecG_dom3_C"/>
    <property type="match status" value="1"/>
</dbReference>
<evidence type="ECO:0000256" key="1">
    <source>
        <dbReference type="ARBA" id="ARBA00007504"/>
    </source>
</evidence>
<keyword evidence="6 15" id="KW-0347">Helicase</keyword>
<evidence type="ECO:0000256" key="10">
    <source>
        <dbReference type="ARBA" id="ARBA00023204"/>
    </source>
</evidence>
<dbReference type="Pfam" id="PF17191">
    <property type="entry name" value="RecG_wedge"/>
    <property type="match status" value="1"/>
</dbReference>
<dbReference type="GO" id="GO:0006310">
    <property type="term" value="P:DNA recombination"/>
    <property type="evidence" value="ECO:0007669"/>
    <property type="project" value="UniProtKB-UniRule"/>
</dbReference>
<keyword evidence="4 15" id="KW-0227">DNA damage</keyword>
<gene>
    <name evidence="18" type="ORF">DB891_13595</name>
</gene>
<evidence type="ECO:0000256" key="13">
    <source>
        <dbReference type="ARBA" id="ARBA00034808"/>
    </source>
</evidence>
<dbReference type="AlphaFoldDB" id="A0A2U1JRZ1"/>
<keyword evidence="10 15" id="KW-0234">DNA repair</keyword>
<dbReference type="Gene3D" id="3.40.50.300">
    <property type="entry name" value="P-loop containing nucleotide triphosphate hydrolases"/>
    <property type="match status" value="2"/>
</dbReference>
<dbReference type="InterPro" id="IPR001650">
    <property type="entry name" value="Helicase_C-like"/>
</dbReference>
<dbReference type="InterPro" id="IPR027417">
    <property type="entry name" value="P-loop_NTPase"/>
</dbReference>
<dbReference type="GO" id="GO:0043138">
    <property type="term" value="F:3'-5' DNA helicase activity"/>
    <property type="evidence" value="ECO:0007669"/>
    <property type="project" value="UniProtKB-EC"/>
</dbReference>
<dbReference type="SUPFAM" id="SSF50249">
    <property type="entry name" value="Nucleic acid-binding proteins"/>
    <property type="match status" value="1"/>
</dbReference>
<dbReference type="InterPro" id="IPR047112">
    <property type="entry name" value="RecG/Mfd"/>
</dbReference>
<evidence type="ECO:0000256" key="8">
    <source>
        <dbReference type="ARBA" id="ARBA00023125"/>
    </source>
</evidence>
<dbReference type="PANTHER" id="PTHR47964:SF1">
    <property type="entry name" value="ATP-DEPENDENT DNA HELICASE HOMOLOG RECG, CHLOROPLASTIC"/>
    <property type="match status" value="1"/>
</dbReference>
<comment type="caution">
    <text evidence="18">The sequence shown here is derived from an EMBL/GenBank/DDBJ whole genome shotgun (WGS) entry which is preliminary data.</text>
</comment>
<keyword evidence="3 15" id="KW-0547">Nucleotide-binding</keyword>
<dbReference type="NCBIfam" id="NF008168">
    <property type="entry name" value="PRK10917.2-2"/>
    <property type="match status" value="1"/>
</dbReference>
<evidence type="ECO:0000256" key="6">
    <source>
        <dbReference type="ARBA" id="ARBA00022806"/>
    </source>
</evidence>
<evidence type="ECO:0000259" key="16">
    <source>
        <dbReference type="PROSITE" id="PS51192"/>
    </source>
</evidence>